<dbReference type="GO" id="GO:0046961">
    <property type="term" value="F:proton-transporting ATPase activity, rotational mechanism"/>
    <property type="evidence" value="ECO:0007669"/>
    <property type="project" value="InterPro"/>
</dbReference>
<evidence type="ECO:0000256" key="2">
    <source>
        <dbReference type="ARBA" id="ARBA00022448"/>
    </source>
</evidence>
<dbReference type="InterPro" id="IPR036079">
    <property type="entry name" value="ATPase_csu/dsu_sf"/>
</dbReference>
<reference evidence="4 5" key="1">
    <citation type="journal article" date="2014" name="Int. J. Syst. Evol. Microbiol.">
        <title>Phylogenomics and the dynamic genome evolution of the genus Streptococcus.</title>
        <authorList>
            <consortium name="The Broad Institute Genome Sequencing Platform"/>
            <person name="Richards V.P."/>
            <person name="Palmer S.R."/>
            <person name="Pavinski Bitar P.D."/>
            <person name="Qin X."/>
            <person name="Weinstock G.M."/>
            <person name="Highlander S.K."/>
            <person name="Town C.D."/>
            <person name="Burne R.A."/>
            <person name="Stanhope M.J."/>
        </authorList>
    </citation>
    <scope>NUCLEOTIDE SEQUENCE [LARGE SCALE GENOMIC DNA]</scope>
    <source>
        <strain evidence="4 5">2285-97</strain>
    </source>
</reference>
<dbReference type="InterPro" id="IPR002843">
    <property type="entry name" value="ATPase_V0-cplx_csu/dsu"/>
</dbReference>
<dbReference type="AlphaFoldDB" id="G5KHA7"/>
<dbReference type="STRING" id="764291.STRUR_0200"/>
<dbReference type="InterPro" id="IPR050873">
    <property type="entry name" value="V-ATPase_V0D/AC39_subunit"/>
</dbReference>
<dbReference type="RefSeq" id="WP_006739908.1">
    <property type="nucleotide sequence ID" value="NZ_AEUZ02000001.1"/>
</dbReference>
<dbReference type="Proteomes" id="UP000005388">
    <property type="component" value="Unassembled WGS sequence"/>
</dbReference>
<evidence type="ECO:0000256" key="3">
    <source>
        <dbReference type="ARBA" id="ARBA00023065"/>
    </source>
</evidence>
<dbReference type="PANTHER" id="PTHR38682:SF1">
    <property type="entry name" value="V-TYPE ATP SYNTHASE SUBUNIT C"/>
    <property type="match status" value="1"/>
</dbReference>
<proteinExistence type="inferred from homology"/>
<organism evidence="4 5">
    <name type="scientific">Streptococcus urinalis 2285-97</name>
    <dbReference type="NCBI Taxonomy" id="764291"/>
    <lineage>
        <taxon>Bacteria</taxon>
        <taxon>Bacillati</taxon>
        <taxon>Bacillota</taxon>
        <taxon>Bacilli</taxon>
        <taxon>Lactobacillales</taxon>
        <taxon>Streptococcaceae</taxon>
        <taxon>Streptococcus</taxon>
    </lineage>
</organism>
<evidence type="ECO:0000313" key="4">
    <source>
        <dbReference type="EMBL" id="EHJ57186.1"/>
    </source>
</evidence>
<gene>
    <name evidence="4" type="ORF">STRUR_0200</name>
</gene>
<dbReference type="PANTHER" id="PTHR38682">
    <property type="entry name" value="V-TYPE ATP SYNTHASE SUBUNIT C"/>
    <property type="match status" value="1"/>
</dbReference>
<dbReference type="Gene3D" id="1.20.1690.10">
    <property type="entry name" value="V-type ATP synthase subunit C domain"/>
    <property type="match status" value="2"/>
</dbReference>
<accession>G5KHA7</accession>
<comment type="similarity">
    <text evidence="1">Belongs to the V-ATPase V0D/AC39 subunit family.</text>
</comment>
<keyword evidence="3" id="KW-0406">Ion transport</keyword>
<dbReference type="InterPro" id="IPR044911">
    <property type="entry name" value="V-type_ATPase_csu/dsu_dom_3"/>
</dbReference>
<dbReference type="InterPro" id="IPR035067">
    <property type="entry name" value="V-type_ATPase_csu/dsu"/>
</dbReference>
<keyword evidence="5" id="KW-1185">Reference proteome</keyword>
<dbReference type="EMBL" id="AEUZ02000001">
    <property type="protein sequence ID" value="EHJ57186.1"/>
    <property type="molecule type" value="Genomic_DNA"/>
</dbReference>
<dbReference type="eggNOG" id="COG1527">
    <property type="taxonomic scope" value="Bacteria"/>
</dbReference>
<evidence type="ECO:0000256" key="1">
    <source>
        <dbReference type="ARBA" id="ARBA00006709"/>
    </source>
</evidence>
<dbReference type="Pfam" id="PF01992">
    <property type="entry name" value="vATP-synt_AC39"/>
    <property type="match status" value="1"/>
</dbReference>
<evidence type="ECO:0000313" key="5">
    <source>
        <dbReference type="Proteomes" id="UP000005388"/>
    </source>
</evidence>
<sequence>MNDTLFSQINTSISVREHQLLNSEQFSKLLQTQDKNQIANLLQTTPYQLSSDDLDDLNKVESVLMRELEKTYHWAYEETPIIGLVQFFTLPYTYHNLKVLLKSKANQKDFSHLLISIGAKSLSELEHLVTTLNSEKFPKSVVEEVQSIWSEFQDYQDVRVLEVGADLAYFKHLKWLVEQLEEPILKKAALVITDLYNIQVVKRAEKQNRPASFMKQLISDEGSLTLNDYLSISKDSGLATWYNQLGLNLLTSELIRYEEKMVNGTISLLELYQLTDILLYQLFLEGKYQVQGPLLLARYLFGKELEVKNLRLILSGVCNELPIQSIKERMRPIYDQ</sequence>
<dbReference type="SUPFAM" id="SSF103486">
    <property type="entry name" value="V-type ATP synthase subunit C"/>
    <property type="match status" value="1"/>
</dbReference>
<protein>
    <submittedName>
        <fullName evidence="4">ATP synthase, subunit C</fullName>
    </submittedName>
</protein>
<comment type="caution">
    <text evidence="4">The sequence shown here is derived from an EMBL/GenBank/DDBJ whole genome shotgun (WGS) entry which is preliminary data.</text>
</comment>
<keyword evidence="2" id="KW-0813">Transport</keyword>
<dbReference type="Gene3D" id="1.10.132.50">
    <property type="entry name" value="ATP synthase (C/AC39) subunit, domain 3"/>
    <property type="match status" value="1"/>
</dbReference>
<name>G5KHA7_9STRE</name>